<proteinExistence type="predicted"/>
<protein>
    <recommendedName>
        <fullName evidence="2">ATP-grasp domain-containing protein</fullName>
    </recommendedName>
</protein>
<dbReference type="RefSeq" id="WP_160693619.1">
    <property type="nucleotide sequence ID" value="NZ_CP047897.1"/>
</dbReference>
<reference evidence="3 4" key="1">
    <citation type="submission" date="2020-01" db="EMBL/GenBank/DDBJ databases">
        <authorList>
            <person name="Kim M."/>
        </authorList>
    </citation>
    <scope>NUCLEOTIDE SEQUENCE [LARGE SCALE GENOMIC DNA]</scope>
    <source>
        <strain evidence="3 4">BT10</strain>
    </source>
</reference>
<evidence type="ECO:0000259" key="2">
    <source>
        <dbReference type="PROSITE" id="PS50975"/>
    </source>
</evidence>
<dbReference type="PANTHER" id="PTHR39217">
    <property type="match status" value="1"/>
</dbReference>
<dbReference type="EMBL" id="CP047897">
    <property type="protein sequence ID" value="QHL88843.1"/>
    <property type="molecule type" value="Genomic_DNA"/>
</dbReference>
<gene>
    <name evidence="3" type="ORF">GU926_15975</name>
</gene>
<evidence type="ECO:0000313" key="4">
    <source>
        <dbReference type="Proteomes" id="UP000464214"/>
    </source>
</evidence>
<dbReference type="GO" id="GO:0005524">
    <property type="term" value="F:ATP binding"/>
    <property type="evidence" value="ECO:0007669"/>
    <property type="project" value="UniProtKB-UniRule"/>
</dbReference>
<evidence type="ECO:0000313" key="3">
    <source>
        <dbReference type="EMBL" id="QHL88843.1"/>
    </source>
</evidence>
<keyword evidence="4" id="KW-1185">Reference proteome</keyword>
<keyword evidence="1" id="KW-0547">Nucleotide-binding</keyword>
<dbReference type="InterPro" id="IPR011761">
    <property type="entry name" value="ATP-grasp"/>
</dbReference>
<name>A0A6P1P385_9BACT</name>
<sequence>MKLALVTYSDLHSYGSLSSSEDSVLVDYLTSKGLDLTVEVWNDPAVNWQQYEVAILKSPWDYFNRIEEFMAWLDKIEGLGVRLLNPIDIVRWNTDKHYLLEIEKAGLPVVPSALLKRGTEINLEDLYTRFSTDKLIVKPTVSGGAKNTFIVTKEQAAAELPKIQELTATEDFLAQPFMPQIQEEGEWSFLFFGGKYSHTLLKSAKSGDFRVQHFFGGTIHPQMAPAHLLSQAQKLVDKFAQGCLYARVDGIVVGEELQLMELELIEPFLFLHTNEHALKNYYQALKSMLPG</sequence>
<feature type="domain" description="ATP-grasp" evidence="2">
    <location>
        <begin position="99"/>
        <end position="290"/>
    </location>
</feature>
<dbReference type="KEGG" id="nib:GU926_15975"/>
<dbReference type="Proteomes" id="UP000464214">
    <property type="component" value="Chromosome"/>
</dbReference>
<accession>A0A6P1P385</accession>
<dbReference type="PANTHER" id="PTHR39217:SF1">
    <property type="entry name" value="GLUTATHIONE SYNTHETASE"/>
    <property type="match status" value="1"/>
</dbReference>
<dbReference type="InterPro" id="IPR053191">
    <property type="entry name" value="DcsG_Biosynth_Enzyme"/>
</dbReference>
<dbReference type="GO" id="GO:0046872">
    <property type="term" value="F:metal ion binding"/>
    <property type="evidence" value="ECO:0007669"/>
    <property type="project" value="InterPro"/>
</dbReference>
<evidence type="ECO:0000256" key="1">
    <source>
        <dbReference type="PROSITE-ProRule" id="PRU00409"/>
    </source>
</evidence>
<keyword evidence="1" id="KW-0067">ATP-binding</keyword>
<dbReference type="PROSITE" id="PS50975">
    <property type="entry name" value="ATP_GRASP"/>
    <property type="match status" value="1"/>
</dbReference>
<dbReference type="AlphaFoldDB" id="A0A6P1P385"/>
<dbReference type="SUPFAM" id="SSF56059">
    <property type="entry name" value="Glutathione synthetase ATP-binding domain-like"/>
    <property type="match status" value="1"/>
</dbReference>
<organism evidence="3 4">
    <name type="scientific">Nibribacter ruber</name>
    <dbReference type="NCBI Taxonomy" id="2698458"/>
    <lineage>
        <taxon>Bacteria</taxon>
        <taxon>Pseudomonadati</taxon>
        <taxon>Bacteroidota</taxon>
        <taxon>Cytophagia</taxon>
        <taxon>Cytophagales</taxon>
        <taxon>Hymenobacteraceae</taxon>
        <taxon>Nibribacter</taxon>
    </lineage>
</organism>